<evidence type="ECO:0000256" key="5">
    <source>
        <dbReference type="ARBA" id="ARBA00022982"/>
    </source>
</evidence>
<dbReference type="Proteomes" id="UP000502260">
    <property type="component" value="Chromosome"/>
</dbReference>
<dbReference type="InterPro" id="IPR052721">
    <property type="entry name" value="ET_Amicyanin"/>
</dbReference>
<keyword evidence="3 7" id="KW-0479">Metal-binding</keyword>
<organism evidence="10 11">
    <name type="scientific">Sulfurimicrobium lacus</name>
    <dbReference type="NCBI Taxonomy" id="2715678"/>
    <lineage>
        <taxon>Bacteria</taxon>
        <taxon>Pseudomonadati</taxon>
        <taxon>Pseudomonadota</taxon>
        <taxon>Betaproteobacteria</taxon>
        <taxon>Nitrosomonadales</taxon>
        <taxon>Sulfuricellaceae</taxon>
        <taxon>Sulfurimicrobium</taxon>
    </lineage>
</organism>
<feature type="binding site" evidence="7">
    <location>
        <position position="95"/>
    </location>
    <ligand>
        <name>Cu cation</name>
        <dbReference type="ChEBI" id="CHEBI:23378"/>
    </ligand>
</feature>
<dbReference type="InterPro" id="IPR028871">
    <property type="entry name" value="BlueCu_1_BS"/>
</dbReference>
<evidence type="ECO:0000256" key="2">
    <source>
        <dbReference type="ARBA" id="ARBA00022448"/>
    </source>
</evidence>
<dbReference type="Pfam" id="PF00127">
    <property type="entry name" value="Copper-bind"/>
    <property type="match status" value="1"/>
</dbReference>
<keyword evidence="2" id="KW-0813">Transport</keyword>
<dbReference type="Gene3D" id="2.60.40.420">
    <property type="entry name" value="Cupredoxins - blue copper proteins"/>
    <property type="match status" value="1"/>
</dbReference>
<evidence type="ECO:0000256" key="4">
    <source>
        <dbReference type="ARBA" id="ARBA00022764"/>
    </source>
</evidence>
<feature type="signal peptide" evidence="8">
    <location>
        <begin position="1"/>
        <end position="23"/>
    </location>
</feature>
<dbReference type="GO" id="GO:0005507">
    <property type="term" value="F:copper ion binding"/>
    <property type="evidence" value="ECO:0007669"/>
    <property type="project" value="InterPro"/>
</dbReference>
<evidence type="ECO:0000256" key="3">
    <source>
        <dbReference type="ARBA" id="ARBA00022723"/>
    </source>
</evidence>
<keyword evidence="6 7" id="KW-0186">Copper</keyword>
<comment type="cofactor">
    <cofactor evidence="7">
        <name>Cu cation</name>
        <dbReference type="ChEBI" id="CHEBI:23378"/>
    </cofactor>
    <text evidence="7">Binds 1 copper ion per subunit.</text>
</comment>
<dbReference type="GO" id="GO:0009055">
    <property type="term" value="F:electron transfer activity"/>
    <property type="evidence" value="ECO:0007669"/>
    <property type="project" value="InterPro"/>
</dbReference>
<gene>
    <name evidence="10" type="ORF">SKTS_25550</name>
</gene>
<keyword evidence="8" id="KW-0732">Signal</keyword>
<dbReference type="PRINTS" id="PR00155">
    <property type="entry name" value="AMICYANIN"/>
</dbReference>
<evidence type="ECO:0000313" key="11">
    <source>
        <dbReference type="Proteomes" id="UP000502260"/>
    </source>
</evidence>
<dbReference type="InterPro" id="IPR008972">
    <property type="entry name" value="Cupredoxin"/>
</dbReference>
<dbReference type="PROSITE" id="PS00196">
    <property type="entry name" value="COPPER_BLUE"/>
    <property type="match status" value="1"/>
</dbReference>
<feature type="chain" id="PRO_5026317961" description="Blue (type 1) copper domain-containing protein" evidence="8">
    <location>
        <begin position="24"/>
        <end position="109"/>
    </location>
</feature>
<feature type="binding site" evidence="7">
    <location>
        <position position="101"/>
    </location>
    <ligand>
        <name>Cu cation</name>
        <dbReference type="ChEBI" id="CHEBI:23378"/>
    </ligand>
</feature>
<keyword evidence="5" id="KW-0249">Electron transport</keyword>
<sequence length="109" mass="12194">MKAALKIMLLLALSGAWSFPCLAGEAAEVRIEGMQFVPQHLKIRAGTSVTWVNREKRNNHSVFFEKEGLAESDRLFPGETWQRTFDQPGSYPYVCGPHPDMTGTVDVEP</sequence>
<evidence type="ECO:0000256" key="7">
    <source>
        <dbReference type="PIRSR" id="PIRSR602386-1"/>
    </source>
</evidence>
<dbReference type="RefSeq" id="WP_173065732.1">
    <property type="nucleotide sequence ID" value="NZ_AP022853.1"/>
</dbReference>
<dbReference type="AlphaFoldDB" id="A0A6F8VG20"/>
<evidence type="ECO:0000256" key="6">
    <source>
        <dbReference type="ARBA" id="ARBA00023008"/>
    </source>
</evidence>
<dbReference type="SUPFAM" id="SSF49503">
    <property type="entry name" value="Cupredoxins"/>
    <property type="match status" value="1"/>
</dbReference>
<feature type="binding site" evidence="7">
    <location>
        <position position="60"/>
    </location>
    <ligand>
        <name>Cu cation</name>
        <dbReference type="ChEBI" id="CHEBI:23378"/>
    </ligand>
</feature>
<keyword evidence="4" id="KW-0574">Periplasm</keyword>
<feature type="binding site" evidence="7">
    <location>
        <position position="98"/>
    </location>
    <ligand>
        <name>Cu cation</name>
        <dbReference type="ChEBI" id="CHEBI:23378"/>
    </ligand>
</feature>
<name>A0A6F8VG20_9PROT</name>
<reference evidence="11" key="1">
    <citation type="submission" date="2020-03" db="EMBL/GenBank/DDBJ databases">
        <title>Complete genome sequence of sulfur-oxidizing bacterium skT11.</title>
        <authorList>
            <person name="Kanda M."/>
            <person name="Kojima H."/>
            <person name="Fukui M."/>
        </authorList>
    </citation>
    <scope>NUCLEOTIDE SEQUENCE [LARGE SCALE GENOMIC DNA]</scope>
    <source>
        <strain evidence="11">skT11</strain>
    </source>
</reference>
<keyword evidence="11" id="KW-1185">Reference proteome</keyword>
<proteinExistence type="predicted"/>
<evidence type="ECO:0000256" key="8">
    <source>
        <dbReference type="SAM" id="SignalP"/>
    </source>
</evidence>
<dbReference type="PANTHER" id="PTHR36507:SF1">
    <property type="entry name" value="BLL1555 PROTEIN"/>
    <property type="match status" value="1"/>
</dbReference>
<protein>
    <recommendedName>
        <fullName evidence="9">Blue (type 1) copper domain-containing protein</fullName>
    </recommendedName>
</protein>
<dbReference type="EMBL" id="AP022853">
    <property type="protein sequence ID" value="BCB27669.1"/>
    <property type="molecule type" value="Genomic_DNA"/>
</dbReference>
<feature type="domain" description="Blue (type 1) copper" evidence="9">
    <location>
        <begin position="27"/>
        <end position="108"/>
    </location>
</feature>
<evidence type="ECO:0000259" key="9">
    <source>
        <dbReference type="Pfam" id="PF00127"/>
    </source>
</evidence>
<dbReference type="KEGG" id="slac:SKTS_25550"/>
<accession>A0A6F8VG20</accession>
<dbReference type="InterPro" id="IPR002386">
    <property type="entry name" value="Amicyanin/Pseudoazurin"/>
</dbReference>
<dbReference type="PANTHER" id="PTHR36507">
    <property type="entry name" value="BLL1555 PROTEIN"/>
    <property type="match status" value="1"/>
</dbReference>
<evidence type="ECO:0000313" key="10">
    <source>
        <dbReference type="EMBL" id="BCB27669.1"/>
    </source>
</evidence>
<evidence type="ECO:0000256" key="1">
    <source>
        <dbReference type="ARBA" id="ARBA00004418"/>
    </source>
</evidence>
<dbReference type="InterPro" id="IPR000923">
    <property type="entry name" value="BlueCu_1"/>
</dbReference>
<dbReference type="GO" id="GO:0042597">
    <property type="term" value="C:periplasmic space"/>
    <property type="evidence" value="ECO:0007669"/>
    <property type="project" value="UniProtKB-SubCell"/>
</dbReference>
<comment type="subcellular location">
    <subcellularLocation>
        <location evidence="1">Periplasm</location>
    </subcellularLocation>
</comment>